<keyword evidence="2" id="KW-1185">Reference proteome</keyword>
<dbReference type="Gene3D" id="3.30.40.220">
    <property type="match status" value="1"/>
</dbReference>
<organism evidence="1 2">
    <name type="scientific">Elysia crispata</name>
    <name type="common">lettuce slug</name>
    <dbReference type="NCBI Taxonomy" id="231223"/>
    <lineage>
        <taxon>Eukaryota</taxon>
        <taxon>Metazoa</taxon>
        <taxon>Spiralia</taxon>
        <taxon>Lophotrochozoa</taxon>
        <taxon>Mollusca</taxon>
        <taxon>Gastropoda</taxon>
        <taxon>Heterobranchia</taxon>
        <taxon>Euthyneura</taxon>
        <taxon>Panpulmonata</taxon>
        <taxon>Sacoglossa</taxon>
        <taxon>Placobranchoidea</taxon>
        <taxon>Plakobranchidae</taxon>
        <taxon>Elysia</taxon>
    </lineage>
</organism>
<sequence>MWCKPDSTQLRVFRDHTPAESFEQAFQRATPEDMWICSTNALGGRVQTSLLWHHKANYPRLPAKIRFDPDDSIAHRYKKQGQPVAIPGSREKVDAYKGTIVQVPLRIVEKGLPLEWKYAGWGTAHRFQGKTLAPPSKIFIVDHSLSGWVSNAVYTAVSRVRRLNQIVRVLPPGDVKGPLTPTAQQATPSRALIEARLKRYVIEDRQKGRPKYTGAHHKLTVDHVLGMIQKADKKCTACGDELLLQGYTRCHGQTFSIDRLDDSQGHYKWNVRLTCLSCNRRHKRFEPADDFPDDGCQFW</sequence>
<evidence type="ECO:0000313" key="2">
    <source>
        <dbReference type="Proteomes" id="UP001283361"/>
    </source>
</evidence>
<dbReference type="AlphaFoldDB" id="A0AAE0YK40"/>
<name>A0AAE0YK40_9GAST</name>
<gene>
    <name evidence="1" type="ORF">RRG08_039548</name>
</gene>
<comment type="caution">
    <text evidence="1">The sequence shown here is derived from an EMBL/GenBank/DDBJ whole genome shotgun (WGS) entry which is preliminary data.</text>
</comment>
<proteinExistence type="predicted"/>
<protein>
    <submittedName>
        <fullName evidence="1">Uncharacterized protein</fullName>
    </submittedName>
</protein>
<dbReference type="EMBL" id="JAWDGP010006036">
    <property type="protein sequence ID" value="KAK3748296.1"/>
    <property type="molecule type" value="Genomic_DNA"/>
</dbReference>
<accession>A0AAE0YK40</accession>
<dbReference type="Proteomes" id="UP001283361">
    <property type="component" value="Unassembled WGS sequence"/>
</dbReference>
<reference evidence="1" key="1">
    <citation type="journal article" date="2023" name="G3 (Bethesda)">
        <title>A reference genome for the long-term kleptoplast-retaining sea slug Elysia crispata morphotype clarki.</title>
        <authorList>
            <person name="Eastman K.E."/>
            <person name="Pendleton A.L."/>
            <person name="Shaikh M.A."/>
            <person name="Suttiyut T."/>
            <person name="Ogas R."/>
            <person name="Tomko P."/>
            <person name="Gavelis G."/>
            <person name="Widhalm J.R."/>
            <person name="Wisecaver J.H."/>
        </authorList>
    </citation>
    <scope>NUCLEOTIDE SEQUENCE</scope>
    <source>
        <strain evidence="1">ECLA1</strain>
    </source>
</reference>
<evidence type="ECO:0000313" key="1">
    <source>
        <dbReference type="EMBL" id="KAK3748296.1"/>
    </source>
</evidence>